<evidence type="ECO:0000256" key="1">
    <source>
        <dbReference type="SAM" id="MobiDB-lite"/>
    </source>
</evidence>
<dbReference type="OrthoDB" id="4144003at2759"/>
<feature type="region of interest" description="Disordered" evidence="1">
    <location>
        <begin position="25"/>
        <end position="50"/>
    </location>
</feature>
<keyword evidence="3" id="KW-1185">Reference proteome</keyword>
<gene>
    <name evidence="2" type="ORF">EV356DRAFT_504176</name>
</gene>
<dbReference type="EMBL" id="ML991774">
    <property type="protein sequence ID" value="KAF2238850.1"/>
    <property type="molecule type" value="Genomic_DNA"/>
</dbReference>
<evidence type="ECO:0008006" key="4">
    <source>
        <dbReference type="Google" id="ProtNLM"/>
    </source>
</evidence>
<protein>
    <recommendedName>
        <fullName evidence="4">Transcription factor domain-containing protein</fullName>
    </recommendedName>
</protein>
<proteinExistence type="predicted"/>
<name>A0A6A6HN21_VIRVR</name>
<dbReference type="AlphaFoldDB" id="A0A6A6HN21"/>
<dbReference type="PANTHER" id="PTHR37540">
    <property type="entry name" value="TRANSCRIPTION FACTOR (ACR-2), PUTATIVE-RELATED-RELATED"/>
    <property type="match status" value="1"/>
</dbReference>
<evidence type="ECO:0000313" key="2">
    <source>
        <dbReference type="EMBL" id="KAF2238850.1"/>
    </source>
</evidence>
<dbReference type="PANTHER" id="PTHR37540:SF5">
    <property type="entry name" value="TRANSCRIPTION FACTOR DOMAIN-CONTAINING PROTEIN"/>
    <property type="match status" value="1"/>
</dbReference>
<dbReference type="Proteomes" id="UP000800092">
    <property type="component" value="Unassembled WGS sequence"/>
</dbReference>
<reference evidence="2" key="1">
    <citation type="journal article" date="2020" name="Stud. Mycol.">
        <title>101 Dothideomycetes genomes: a test case for predicting lifestyles and emergence of pathogens.</title>
        <authorList>
            <person name="Haridas S."/>
            <person name="Albert R."/>
            <person name="Binder M."/>
            <person name="Bloem J."/>
            <person name="Labutti K."/>
            <person name="Salamov A."/>
            <person name="Andreopoulos B."/>
            <person name="Baker S."/>
            <person name="Barry K."/>
            <person name="Bills G."/>
            <person name="Bluhm B."/>
            <person name="Cannon C."/>
            <person name="Castanera R."/>
            <person name="Culley D."/>
            <person name="Daum C."/>
            <person name="Ezra D."/>
            <person name="Gonzalez J."/>
            <person name="Henrissat B."/>
            <person name="Kuo A."/>
            <person name="Liang C."/>
            <person name="Lipzen A."/>
            <person name="Lutzoni F."/>
            <person name="Magnuson J."/>
            <person name="Mondo S."/>
            <person name="Nolan M."/>
            <person name="Ohm R."/>
            <person name="Pangilinan J."/>
            <person name="Park H.-J."/>
            <person name="Ramirez L."/>
            <person name="Alfaro M."/>
            <person name="Sun H."/>
            <person name="Tritt A."/>
            <person name="Yoshinaga Y."/>
            <person name="Zwiers L.-H."/>
            <person name="Turgeon B."/>
            <person name="Goodwin S."/>
            <person name="Spatafora J."/>
            <person name="Crous P."/>
            <person name="Grigoriev I."/>
        </authorList>
    </citation>
    <scope>NUCLEOTIDE SEQUENCE</scope>
    <source>
        <strain evidence="2">Tuck. ex Michener</strain>
    </source>
</reference>
<sequence>MDFHPTTSTFLFVNKNASSHILTQSESGEKHHILSHVQGRRRQRAGRKLEPEPWRRYTSSIAAIHKDDLNSEGKIATKSSVKRPATCLPQVYPEHNESDPFHCTAIGADAHKQPMLFHAFFHFSKPAFLAEAFASSSVPWRRAQMRHDGIIVERMRCCVHDEMLMYATLAYSSSCIQWTRGIITEDGRPPEYFIDKALQAVRARLSNPNRAVDTWLLISIYALAVTGMWHGIPQLWGKAPSKYRTVLKTAENYREASRIHLRALAVLVTEIGGWKCVHPYVLKSMILADKFLAIADAIKPTLPLAWDPGPLVLSKQSSFQVPTGCLLRLGEGFTRMELRHDLADVLLHIVEYCRAAHGIWGHCAVTSDDERWLYLRLQALIYQLLLLHQLPKIENCIRLATLLFLQNVTQYQGFQILATIILRQFDATVLATNVSEVPEDSEVLLWCSCMGGMATEKSDEKQRCFERIASLTSSLSLQVRESHIQELLEKYFFIAERQKDQLLDLVRGFT</sequence>
<evidence type="ECO:0000313" key="3">
    <source>
        <dbReference type="Proteomes" id="UP000800092"/>
    </source>
</evidence>
<organism evidence="2 3">
    <name type="scientific">Viridothelium virens</name>
    <name type="common">Speckled blister lichen</name>
    <name type="synonym">Trypethelium virens</name>
    <dbReference type="NCBI Taxonomy" id="1048519"/>
    <lineage>
        <taxon>Eukaryota</taxon>
        <taxon>Fungi</taxon>
        <taxon>Dikarya</taxon>
        <taxon>Ascomycota</taxon>
        <taxon>Pezizomycotina</taxon>
        <taxon>Dothideomycetes</taxon>
        <taxon>Dothideomycetes incertae sedis</taxon>
        <taxon>Trypetheliales</taxon>
        <taxon>Trypetheliaceae</taxon>
        <taxon>Viridothelium</taxon>
    </lineage>
</organism>
<accession>A0A6A6HN21</accession>